<feature type="region of interest" description="Disordered" evidence="1">
    <location>
        <begin position="1"/>
        <end position="24"/>
    </location>
</feature>
<gene>
    <name evidence="2" type="ORF">B0E33_08385</name>
</gene>
<name>A0ABN4WRU5_9HYPH</name>
<evidence type="ECO:0000256" key="1">
    <source>
        <dbReference type="SAM" id="MobiDB-lite"/>
    </source>
</evidence>
<feature type="compositionally biased region" description="Basic and acidic residues" evidence="1">
    <location>
        <begin position="1"/>
        <end position="11"/>
    </location>
</feature>
<sequence length="100" mass="11542">MTKAHPQEFHHGQPASFTGQPLSEFEQPDMLRDLLRPEFRMMRIERSDRIVPGGQAAHTVFFSQWQGIGNEHLLLPSILILLKRYLQIVSRDASIPMFSN</sequence>
<accession>A0ABN4WRU5</accession>
<dbReference type="EMBL" id="CP019630">
    <property type="protein sequence ID" value="AQQ03606.1"/>
    <property type="molecule type" value="Genomic_DNA"/>
</dbReference>
<evidence type="ECO:0000313" key="2">
    <source>
        <dbReference type="EMBL" id="AQQ03606.1"/>
    </source>
</evidence>
<organism evidence="2 3">
    <name type="scientific">Roseibium algicola</name>
    <dbReference type="NCBI Taxonomy" id="2857014"/>
    <lineage>
        <taxon>Bacteria</taxon>
        <taxon>Pseudomonadati</taxon>
        <taxon>Pseudomonadota</taxon>
        <taxon>Alphaproteobacteria</taxon>
        <taxon>Hyphomicrobiales</taxon>
        <taxon>Stappiaceae</taxon>
        <taxon>Roseibium</taxon>
    </lineage>
</organism>
<dbReference type="Proteomes" id="UP000188174">
    <property type="component" value="Chromosome"/>
</dbReference>
<reference evidence="2 3" key="1">
    <citation type="submission" date="2017-02" db="EMBL/GenBank/DDBJ databases">
        <authorList>
            <person name="Jeong S."/>
        </authorList>
    </citation>
    <scope>NUCLEOTIDE SEQUENCE [LARGE SCALE GENOMIC DNA]</scope>
    <source>
        <strain evidence="2 3">RMAR6-6</strain>
    </source>
</reference>
<protein>
    <submittedName>
        <fullName evidence="2">Uncharacterized protein</fullName>
    </submittedName>
</protein>
<keyword evidence="3" id="KW-1185">Reference proteome</keyword>
<proteinExistence type="predicted"/>
<evidence type="ECO:0000313" key="3">
    <source>
        <dbReference type="Proteomes" id="UP000188174"/>
    </source>
</evidence>